<dbReference type="Proteomes" id="UP000677228">
    <property type="component" value="Unassembled WGS sequence"/>
</dbReference>
<dbReference type="EMBL" id="CAJOBC010000809">
    <property type="protein sequence ID" value="CAF3628217.1"/>
    <property type="molecule type" value="Genomic_DNA"/>
</dbReference>
<dbReference type="EMBL" id="CAJNOQ010000809">
    <property type="protein sequence ID" value="CAF0840863.1"/>
    <property type="molecule type" value="Genomic_DNA"/>
</dbReference>
<evidence type="ECO:0000256" key="8">
    <source>
        <dbReference type="ARBA" id="ARBA00022741"/>
    </source>
</evidence>
<evidence type="ECO:0000256" key="6">
    <source>
        <dbReference type="ARBA" id="ARBA00022679"/>
    </source>
</evidence>
<evidence type="ECO:0000256" key="4">
    <source>
        <dbReference type="ARBA" id="ARBA00012557"/>
    </source>
</evidence>
<keyword evidence="18" id="KW-1185">Reference proteome</keyword>
<dbReference type="Gene3D" id="3.90.550.50">
    <property type="match status" value="1"/>
</dbReference>
<comment type="subcellular location">
    <subcellularLocation>
        <location evidence="1">Membrane</location>
        <topology evidence="1">Single-pass type II membrane protein</topology>
    </subcellularLocation>
</comment>
<dbReference type="GO" id="GO:0000166">
    <property type="term" value="F:nucleotide binding"/>
    <property type="evidence" value="ECO:0007669"/>
    <property type="project" value="UniProtKB-KW"/>
</dbReference>
<evidence type="ECO:0000256" key="3">
    <source>
        <dbReference type="ARBA" id="ARBA00006462"/>
    </source>
</evidence>
<dbReference type="InterPro" id="IPR003378">
    <property type="entry name" value="Fringe-like_glycosylTrfase"/>
</dbReference>
<keyword evidence="6" id="KW-0808">Transferase</keyword>
<evidence type="ECO:0000256" key="7">
    <source>
        <dbReference type="ARBA" id="ARBA00022692"/>
    </source>
</evidence>
<evidence type="ECO:0000256" key="9">
    <source>
        <dbReference type="ARBA" id="ARBA00022968"/>
    </source>
</evidence>
<dbReference type="Pfam" id="PF02434">
    <property type="entry name" value="Fringe"/>
    <property type="match status" value="1"/>
</dbReference>
<feature type="transmembrane region" description="Helical" evidence="12">
    <location>
        <begin position="6"/>
        <end position="26"/>
    </location>
</feature>
<dbReference type="OrthoDB" id="414175at2759"/>
<dbReference type="AlphaFoldDB" id="A0A813VSN3"/>
<evidence type="ECO:0000313" key="16">
    <source>
        <dbReference type="EMBL" id="CAF3628217.1"/>
    </source>
</evidence>
<dbReference type="EC" id="2.4.1.122" evidence="4"/>
<feature type="domain" description="Fringe-like glycosyltransferase" evidence="13">
    <location>
        <begin position="79"/>
        <end position="231"/>
    </location>
</feature>
<name>A0A813VSN3_9BILA</name>
<evidence type="ECO:0000313" key="18">
    <source>
        <dbReference type="Proteomes" id="UP000663829"/>
    </source>
</evidence>
<dbReference type="InterPro" id="IPR026050">
    <property type="entry name" value="C1GALT1/C1GALT1_chp1"/>
</dbReference>
<dbReference type="GO" id="GO:0016020">
    <property type="term" value="C:membrane"/>
    <property type="evidence" value="ECO:0007669"/>
    <property type="project" value="UniProtKB-SubCell"/>
</dbReference>
<dbReference type="Proteomes" id="UP000663829">
    <property type="component" value="Unassembled WGS sequence"/>
</dbReference>
<keyword evidence="11 12" id="KW-0472">Membrane</keyword>
<dbReference type="Proteomes" id="UP000682733">
    <property type="component" value="Unassembled WGS sequence"/>
</dbReference>
<gene>
    <name evidence="14" type="ORF">GPM918_LOCUS5558</name>
    <name evidence="15" type="ORF">OVA965_LOCUS22242</name>
    <name evidence="16" type="ORF">SRO942_LOCUS5558</name>
    <name evidence="17" type="ORF">TMI583_LOCUS22957</name>
</gene>
<dbReference type="Proteomes" id="UP000681722">
    <property type="component" value="Unassembled WGS sequence"/>
</dbReference>
<evidence type="ECO:0000256" key="5">
    <source>
        <dbReference type="ARBA" id="ARBA00022676"/>
    </source>
</evidence>
<comment type="similarity">
    <text evidence="3">Belongs to the glycosyltransferase 31 family. Beta3-Gal-T subfamily.</text>
</comment>
<evidence type="ECO:0000256" key="10">
    <source>
        <dbReference type="ARBA" id="ARBA00022989"/>
    </source>
</evidence>
<dbReference type="PANTHER" id="PTHR23033">
    <property type="entry name" value="BETA1,3-GALACTOSYLTRANSFERASE"/>
    <property type="match status" value="1"/>
</dbReference>
<accession>A0A813VSN3</accession>
<protein>
    <recommendedName>
        <fullName evidence="4">N-acetylgalactosaminide beta-1,3-galactosyltransferase</fullName>
        <ecNumber evidence="4">2.4.1.122</ecNumber>
    </recommendedName>
</protein>
<comment type="pathway">
    <text evidence="2">Protein modification; protein glycosylation.</text>
</comment>
<evidence type="ECO:0000313" key="17">
    <source>
        <dbReference type="EMBL" id="CAF3975797.1"/>
    </source>
</evidence>
<dbReference type="PANTHER" id="PTHR23033:SF14">
    <property type="entry name" value="GLYCOPROTEIN-N-ACETYLGALACTOSAMINE 3-BETA-GALACTOSYLTRANSFERASE 1-RELATED"/>
    <property type="match status" value="1"/>
</dbReference>
<evidence type="ECO:0000256" key="2">
    <source>
        <dbReference type="ARBA" id="ARBA00004922"/>
    </source>
</evidence>
<dbReference type="EMBL" id="CAJOBA010033993">
    <property type="protein sequence ID" value="CAF3975797.1"/>
    <property type="molecule type" value="Genomic_DNA"/>
</dbReference>
<sequence>MYVQQRRYFILLFIVLLCVIFITFTFKNTGLNLRFRNYSDQEILVNITRTIISGERKGQTIRVCCLVLTTPDRFLTKAKAVNETWGKRCDGLYFITELTNNSSATYGLPIPFIPEIVPGYDHLTLKSRLGFMYAYKHDYSNYDWFLKADDDTYIIVENLKDFLYDQNSSDPITFGYHFKVIVKQGYHSGGASYVLSKESLRRFYEANMQPNSVCRKDGGSEDVEIANCLRSQGVYPGVALDKKVMNLQEQISGVTNDWIELSLAQPPNV</sequence>
<proteinExistence type="inferred from homology"/>
<keyword evidence="5" id="KW-0328">Glycosyltransferase</keyword>
<keyword evidence="7 12" id="KW-0812">Transmembrane</keyword>
<keyword evidence="9" id="KW-0735">Signal-anchor</keyword>
<dbReference type="EMBL" id="CAJNOK010012469">
    <property type="protein sequence ID" value="CAF1164143.1"/>
    <property type="molecule type" value="Genomic_DNA"/>
</dbReference>
<evidence type="ECO:0000256" key="1">
    <source>
        <dbReference type="ARBA" id="ARBA00004606"/>
    </source>
</evidence>
<evidence type="ECO:0000256" key="11">
    <source>
        <dbReference type="ARBA" id="ARBA00023136"/>
    </source>
</evidence>
<evidence type="ECO:0000313" key="15">
    <source>
        <dbReference type="EMBL" id="CAF1164143.1"/>
    </source>
</evidence>
<evidence type="ECO:0000256" key="12">
    <source>
        <dbReference type="SAM" id="Phobius"/>
    </source>
</evidence>
<comment type="caution">
    <text evidence="14">The sequence shown here is derived from an EMBL/GenBank/DDBJ whole genome shotgun (WGS) entry which is preliminary data.</text>
</comment>
<keyword evidence="10 12" id="KW-1133">Transmembrane helix</keyword>
<dbReference type="GO" id="GO:0016263">
    <property type="term" value="F:glycoprotein-N-acetylgalactosamine 3-beta-galactosyltransferase activity"/>
    <property type="evidence" value="ECO:0007669"/>
    <property type="project" value="UniProtKB-EC"/>
</dbReference>
<keyword evidence="8" id="KW-0547">Nucleotide-binding</keyword>
<organism evidence="14 18">
    <name type="scientific">Didymodactylos carnosus</name>
    <dbReference type="NCBI Taxonomy" id="1234261"/>
    <lineage>
        <taxon>Eukaryota</taxon>
        <taxon>Metazoa</taxon>
        <taxon>Spiralia</taxon>
        <taxon>Gnathifera</taxon>
        <taxon>Rotifera</taxon>
        <taxon>Eurotatoria</taxon>
        <taxon>Bdelloidea</taxon>
        <taxon>Philodinida</taxon>
        <taxon>Philodinidae</taxon>
        <taxon>Didymodactylos</taxon>
    </lineage>
</organism>
<reference evidence="14" key="1">
    <citation type="submission" date="2021-02" db="EMBL/GenBank/DDBJ databases">
        <authorList>
            <person name="Nowell W R."/>
        </authorList>
    </citation>
    <scope>NUCLEOTIDE SEQUENCE</scope>
</reference>
<evidence type="ECO:0000259" key="13">
    <source>
        <dbReference type="Pfam" id="PF02434"/>
    </source>
</evidence>
<evidence type="ECO:0000313" key="14">
    <source>
        <dbReference type="EMBL" id="CAF0840863.1"/>
    </source>
</evidence>